<organism evidence="1 2">
    <name type="scientific">Penicillium antarcticum</name>
    <dbReference type="NCBI Taxonomy" id="416450"/>
    <lineage>
        <taxon>Eukaryota</taxon>
        <taxon>Fungi</taxon>
        <taxon>Dikarya</taxon>
        <taxon>Ascomycota</taxon>
        <taxon>Pezizomycotina</taxon>
        <taxon>Eurotiomycetes</taxon>
        <taxon>Eurotiomycetidae</taxon>
        <taxon>Eurotiales</taxon>
        <taxon>Aspergillaceae</taxon>
        <taxon>Penicillium</taxon>
    </lineage>
</organism>
<name>A0A1V6PTF3_9EURO</name>
<gene>
    <name evidence="1" type="ORF">PENANT_c040G03779</name>
</gene>
<evidence type="ECO:0000313" key="2">
    <source>
        <dbReference type="Proteomes" id="UP000191672"/>
    </source>
</evidence>
<dbReference type="AlphaFoldDB" id="A0A1V6PTF3"/>
<comment type="caution">
    <text evidence="1">The sequence shown here is derived from an EMBL/GenBank/DDBJ whole genome shotgun (WGS) entry which is preliminary data.</text>
</comment>
<proteinExistence type="predicted"/>
<reference evidence="2" key="1">
    <citation type="journal article" date="2017" name="Nat. Microbiol.">
        <title>Global analysis of biosynthetic gene clusters reveals vast potential of secondary metabolite production in Penicillium species.</title>
        <authorList>
            <person name="Nielsen J.C."/>
            <person name="Grijseels S."/>
            <person name="Prigent S."/>
            <person name="Ji B."/>
            <person name="Dainat J."/>
            <person name="Nielsen K.F."/>
            <person name="Frisvad J.C."/>
            <person name="Workman M."/>
            <person name="Nielsen J."/>
        </authorList>
    </citation>
    <scope>NUCLEOTIDE SEQUENCE [LARGE SCALE GENOMIC DNA]</scope>
    <source>
        <strain evidence="2">IBT 31811</strain>
    </source>
</reference>
<protein>
    <submittedName>
        <fullName evidence="1">Uncharacterized protein</fullName>
    </submittedName>
</protein>
<dbReference type="EMBL" id="MDYN01000040">
    <property type="protein sequence ID" value="OQD80002.1"/>
    <property type="molecule type" value="Genomic_DNA"/>
</dbReference>
<sequence>MATTNSLRLLVDGSYGALEAKQTRNGHLVPVSCSCEKRGGTIPVFDVYHSPRPASTKVLHFNVSSMLPQKLDDFEMAIDGCYMDWSLATFCHFMNIGICTMLKQKLHNRKMPAAGCYANWGLAITSGFMNIGICTILKQKLYNFEIAAV</sequence>
<keyword evidence="2" id="KW-1185">Reference proteome</keyword>
<dbReference type="Proteomes" id="UP000191672">
    <property type="component" value="Unassembled WGS sequence"/>
</dbReference>
<evidence type="ECO:0000313" key="1">
    <source>
        <dbReference type="EMBL" id="OQD80002.1"/>
    </source>
</evidence>
<accession>A0A1V6PTF3</accession>